<name>A0ABS7YHV6_9VIBR</name>
<evidence type="ECO:0000259" key="2">
    <source>
        <dbReference type="Pfam" id="PF01548"/>
    </source>
</evidence>
<dbReference type="PANTHER" id="PTHR33055">
    <property type="entry name" value="TRANSPOSASE FOR INSERTION SEQUENCE ELEMENT IS1111A"/>
    <property type="match status" value="1"/>
</dbReference>
<dbReference type="InterPro" id="IPR003346">
    <property type="entry name" value="Transposase_20"/>
</dbReference>
<keyword evidence="5" id="KW-1185">Reference proteome</keyword>
<feature type="domain" description="Transposase IS116/IS110/IS902 C-terminal" evidence="3">
    <location>
        <begin position="226"/>
        <end position="299"/>
    </location>
</feature>
<dbReference type="InterPro" id="IPR002525">
    <property type="entry name" value="Transp_IS110-like_N"/>
</dbReference>
<evidence type="ECO:0000259" key="3">
    <source>
        <dbReference type="Pfam" id="PF02371"/>
    </source>
</evidence>
<dbReference type="RefSeq" id="WP_225249671.1">
    <property type="nucleotide sequence ID" value="NZ_JAIWIU010000020.1"/>
</dbReference>
<feature type="coiled-coil region" evidence="1">
    <location>
        <begin position="190"/>
        <end position="217"/>
    </location>
</feature>
<dbReference type="PANTHER" id="PTHR33055:SF13">
    <property type="entry name" value="TRANSPOSASE"/>
    <property type="match status" value="1"/>
</dbReference>
<evidence type="ECO:0000313" key="4">
    <source>
        <dbReference type="EMBL" id="MCA2015255.1"/>
    </source>
</evidence>
<accession>A0ABS7YHV6</accession>
<comment type="caution">
    <text evidence="4">The sequence shown here is derived from an EMBL/GenBank/DDBJ whole genome shotgun (WGS) entry which is preliminary data.</text>
</comment>
<evidence type="ECO:0000313" key="5">
    <source>
        <dbReference type="Proteomes" id="UP001199044"/>
    </source>
</evidence>
<sequence length="372" mass="42175">MKSANYSAYIGLDVHKDTIAVAIASPERQGEVRFYGNISSAKDSVIRLMKKLIKLHEPILVCYEAGPTGYGLYRLLLSMNIDCIVVAPSRIPKLSTNKIKNDHRDAVALARLLRAGELVDIWVPDITHEAMRDLVRARSCAKKDTKVAKQRIQSILLRAGKIYEKKMWTVRHRVWLANQSFPLPSQQIAYEHYRQSLEQIENRITQLDQEIDRLLPDWSLNNLVNQLQAFKGVGRTIAISVVAELGDFSRFSNPKQIMAFLGLIPGEYSSGATVRKAGITKAGNVELRRLLYEAAWSYRTNAKVGNWLVTYRPDSVCQEAKDISWKAQQRLCFRYRSLVAKGKKSQVAITAVARELLGFMWDIAVTTQNQRV</sequence>
<protein>
    <submittedName>
        <fullName evidence="4">IS110 family transposase</fullName>
    </submittedName>
</protein>
<proteinExistence type="predicted"/>
<organism evidence="4 5">
    <name type="scientific">Vibrio tritonius</name>
    <dbReference type="NCBI Taxonomy" id="1435069"/>
    <lineage>
        <taxon>Bacteria</taxon>
        <taxon>Pseudomonadati</taxon>
        <taxon>Pseudomonadota</taxon>
        <taxon>Gammaproteobacteria</taxon>
        <taxon>Vibrionales</taxon>
        <taxon>Vibrionaceae</taxon>
        <taxon>Vibrio</taxon>
    </lineage>
</organism>
<keyword evidence="1" id="KW-0175">Coiled coil</keyword>
<feature type="domain" description="Transposase IS110-like N-terminal" evidence="2">
    <location>
        <begin position="10"/>
        <end position="157"/>
    </location>
</feature>
<dbReference type="Pfam" id="PF01548">
    <property type="entry name" value="DEDD_Tnp_IS110"/>
    <property type="match status" value="1"/>
</dbReference>
<dbReference type="Pfam" id="PF02371">
    <property type="entry name" value="Transposase_20"/>
    <property type="match status" value="1"/>
</dbReference>
<dbReference type="InterPro" id="IPR047650">
    <property type="entry name" value="Transpos_IS110"/>
</dbReference>
<gene>
    <name evidence="4" type="ORF">LDJ79_03975</name>
</gene>
<dbReference type="NCBIfam" id="NF033542">
    <property type="entry name" value="transpos_IS110"/>
    <property type="match status" value="1"/>
</dbReference>
<dbReference type="Proteomes" id="UP001199044">
    <property type="component" value="Unassembled WGS sequence"/>
</dbReference>
<reference evidence="5" key="1">
    <citation type="submission" date="2023-07" db="EMBL/GenBank/DDBJ databases">
        <title>Molecular identification of indigenous halophilic bacteria isolated from red sea cost, biodegradation of synthetic dyes and assessment of degraded metabolite toxicity.</title>
        <authorList>
            <person name="Chaieb K."/>
            <person name="Altayb H.N."/>
        </authorList>
    </citation>
    <scope>NUCLEOTIDE SEQUENCE [LARGE SCALE GENOMIC DNA]</scope>
    <source>
        <strain evidence="5">K20</strain>
    </source>
</reference>
<evidence type="ECO:0000256" key="1">
    <source>
        <dbReference type="SAM" id="Coils"/>
    </source>
</evidence>
<dbReference type="EMBL" id="JAIWIU010000020">
    <property type="protein sequence ID" value="MCA2015255.1"/>
    <property type="molecule type" value="Genomic_DNA"/>
</dbReference>